<dbReference type="InterPro" id="IPR026444">
    <property type="entry name" value="Secre_tail"/>
</dbReference>
<feature type="domain" description="GPI inositol-deacylase PGAP1-like alpha/beta" evidence="2">
    <location>
        <begin position="122"/>
        <end position="204"/>
    </location>
</feature>
<dbReference type="Pfam" id="PF13860">
    <property type="entry name" value="FlgD_ig"/>
    <property type="match status" value="1"/>
</dbReference>
<evidence type="ECO:0000259" key="3">
    <source>
        <dbReference type="Pfam" id="PF13860"/>
    </source>
</evidence>
<feature type="chain" id="PRO_5031063395" evidence="1">
    <location>
        <begin position="26"/>
        <end position="520"/>
    </location>
</feature>
<evidence type="ECO:0000259" key="2">
    <source>
        <dbReference type="Pfam" id="PF07819"/>
    </source>
</evidence>
<dbReference type="SUPFAM" id="SSF53474">
    <property type="entry name" value="alpha/beta-Hydrolases"/>
    <property type="match status" value="1"/>
</dbReference>
<accession>A0A7V2AUZ6</accession>
<dbReference type="InterPro" id="IPR029058">
    <property type="entry name" value="AB_hydrolase_fold"/>
</dbReference>
<dbReference type="Proteomes" id="UP000886069">
    <property type="component" value="Unassembled WGS sequence"/>
</dbReference>
<evidence type="ECO:0000256" key="1">
    <source>
        <dbReference type="SAM" id="SignalP"/>
    </source>
</evidence>
<name>A0A7V2AUZ6_UNCEI</name>
<dbReference type="NCBIfam" id="TIGR04183">
    <property type="entry name" value="Por_Secre_tail"/>
    <property type="match status" value="1"/>
</dbReference>
<dbReference type="AlphaFoldDB" id="A0A7V2AUZ6"/>
<protein>
    <submittedName>
        <fullName evidence="4">T9SS type A sorting domain-containing protein</fullName>
    </submittedName>
</protein>
<proteinExistence type="predicted"/>
<sequence>MRRAGTGLLLSVMIMAGAPTAPAVAQGIPSPHDTIFVTASIPYGGQYGTGQAYVYLADSLTGLSNPVIAVEGFDLDNSWDWDELYGHLNTEVLLETLRAEGFDIVILDFTDATDYVQLNSFVLVELIEQVQSMIFPSRTVAVAGASMGGLCARYALAYMETNGIEHRVRNYISFDAPHGGANIPLGIQYWLDFFSGLSDAAAELLAMLDRPAARQMLVYHYTDPPGATGEPDPLRASMLADFAAAGEFPQHPRKVAIANGSGSMLDQGFAAGGQIIEYEYADILTTIRGNVWAVPDGVEQTIFDGYIRIIILPTSMTVSVSGTRPYDSAPGGWRESMADMDATEAPYGDIVALFGHHCFIPTVSALALDTEDLFYNVAGDPDILSRTPFDMVYYPLANQDHASVTAENAQWFIDEVRIGVTDGRLPPSCDVVLHQNYPNPFNPATTISFDLPRAARVRLCVYNVKGELVSTLIDGRMERGRGEIVWNATDGRGRRVASGVYFYRLTAGDIVRTKKMVLLK</sequence>
<dbReference type="InterPro" id="IPR025965">
    <property type="entry name" value="FlgD/Vpr_Ig-like"/>
</dbReference>
<dbReference type="EMBL" id="DSEC01000312">
    <property type="protein sequence ID" value="HER43686.1"/>
    <property type="molecule type" value="Genomic_DNA"/>
</dbReference>
<comment type="caution">
    <text evidence="4">The sequence shown here is derived from an EMBL/GenBank/DDBJ whole genome shotgun (WGS) entry which is preliminary data.</text>
</comment>
<feature type="domain" description="FlgD/Vpr Ig-like" evidence="3">
    <location>
        <begin position="445"/>
        <end position="507"/>
    </location>
</feature>
<organism evidence="4">
    <name type="scientific">Eiseniibacteriota bacterium</name>
    <dbReference type="NCBI Taxonomy" id="2212470"/>
    <lineage>
        <taxon>Bacteria</taxon>
        <taxon>Candidatus Eiseniibacteriota</taxon>
    </lineage>
</organism>
<dbReference type="Gene3D" id="2.60.40.4070">
    <property type="match status" value="1"/>
</dbReference>
<reference evidence="4" key="1">
    <citation type="journal article" date="2020" name="mSystems">
        <title>Genome- and Community-Level Interaction Insights into Carbon Utilization and Element Cycling Functions of Hydrothermarchaeota in Hydrothermal Sediment.</title>
        <authorList>
            <person name="Zhou Z."/>
            <person name="Liu Y."/>
            <person name="Xu W."/>
            <person name="Pan J."/>
            <person name="Luo Z.H."/>
            <person name="Li M."/>
        </authorList>
    </citation>
    <scope>NUCLEOTIDE SEQUENCE [LARGE SCALE GENOMIC DNA]</scope>
    <source>
        <strain evidence="4">SpSt-1233</strain>
    </source>
</reference>
<dbReference type="GO" id="GO:0016788">
    <property type="term" value="F:hydrolase activity, acting on ester bonds"/>
    <property type="evidence" value="ECO:0007669"/>
    <property type="project" value="InterPro"/>
</dbReference>
<dbReference type="Pfam" id="PF07819">
    <property type="entry name" value="PGAP1"/>
    <property type="match status" value="1"/>
</dbReference>
<dbReference type="Gene3D" id="3.40.50.1820">
    <property type="entry name" value="alpha/beta hydrolase"/>
    <property type="match status" value="1"/>
</dbReference>
<keyword evidence="1" id="KW-0732">Signal</keyword>
<feature type="signal peptide" evidence="1">
    <location>
        <begin position="1"/>
        <end position="25"/>
    </location>
</feature>
<gene>
    <name evidence="4" type="ORF">ENO08_04425</name>
</gene>
<dbReference type="InterPro" id="IPR012908">
    <property type="entry name" value="PGAP1-ab_dom-like"/>
</dbReference>
<evidence type="ECO:0000313" key="4">
    <source>
        <dbReference type="EMBL" id="HER43686.1"/>
    </source>
</evidence>